<keyword evidence="1" id="KW-1133">Transmembrane helix</keyword>
<dbReference type="Proteomes" id="UP001597151">
    <property type="component" value="Unassembled WGS sequence"/>
</dbReference>
<reference evidence="3" key="1">
    <citation type="journal article" date="2019" name="Int. J. Syst. Evol. Microbiol.">
        <title>The Global Catalogue of Microorganisms (GCM) 10K type strain sequencing project: providing services to taxonomists for standard genome sequencing and annotation.</title>
        <authorList>
            <consortium name="The Broad Institute Genomics Platform"/>
            <consortium name="The Broad Institute Genome Sequencing Center for Infectious Disease"/>
            <person name="Wu L."/>
            <person name="Ma J."/>
        </authorList>
    </citation>
    <scope>NUCLEOTIDE SEQUENCE [LARGE SCALE GENOMIC DNA]</scope>
    <source>
        <strain evidence="3">CCUG 55328</strain>
    </source>
</reference>
<sequence>MSPLVFYLAHFVVLAYAMVGGVFLAFSDFIMRALSVTSGHGGVETMQTINREVFRWVFMMLFLGLAPASLLIAAYGAIVVEHGSGLLMMLAGLAYFSGCFGVTVFFNVPMNETLAEMETYADVTRDYWTRTYLPRWSFWNTVRTVACGLSAALLLISLTWAAQSQAQTI</sequence>
<evidence type="ECO:0000313" key="3">
    <source>
        <dbReference type="Proteomes" id="UP001597151"/>
    </source>
</evidence>
<organism evidence="2 3">
    <name type="scientific">Seohaeicola saemankumensis</name>
    <dbReference type="NCBI Taxonomy" id="481181"/>
    <lineage>
        <taxon>Bacteria</taxon>
        <taxon>Pseudomonadati</taxon>
        <taxon>Pseudomonadota</taxon>
        <taxon>Alphaproteobacteria</taxon>
        <taxon>Rhodobacterales</taxon>
        <taxon>Roseobacteraceae</taxon>
        <taxon>Seohaeicola</taxon>
    </lineage>
</organism>
<gene>
    <name evidence="2" type="ORF">ACFQ3C_08605</name>
</gene>
<feature type="transmembrane region" description="Helical" evidence="1">
    <location>
        <begin position="56"/>
        <end position="80"/>
    </location>
</feature>
<feature type="transmembrane region" description="Helical" evidence="1">
    <location>
        <begin position="142"/>
        <end position="162"/>
    </location>
</feature>
<dbReference type="EMBL" id="JBHTKR010000003">
    <property type="protein sequence ID" value="MFD1194730.1"/>
    <property type="molecule type" value="Genomic_DNA"/>
</dbReference>
<proteinExistence type="predicted"/>
<protein>
    <submittedName>
        <fullName evidence="2">DUF1772 domain-containing protein</fullName>
    </submittedName>
</protein>
<evidence type="ECO:0000256" key="1">
    <source>
        <dbReference type="SAM" id="Phobius"/>
    </source>
</evidence>
<accession>A0ABW3TC28</accession>
<dbReference type="InterPro" id="IPR013901">
    <property type="entry name" value="Anthrone_oxy"/>
</dbReference>
<dbReference type="Pfam" id="PF08592">
    <property type="entry name" value="Anthrone_oxy"/>
    <property type="match status" value="1"/>
</dbReference>
<feature type="transmembrane region" description="Helical" evidence="1">
    <location>
        <begin position="6"/>
        <end position="26"/>
    </location>
</feature>
<keyword evidence="1" id="KW-0472">Membrane</keyword>
<feature type="transmembrane region" description="Helical" evidence="1">
    <location>
        <begin position="86"/>
        <end position="108"/>
    </location>
</feature>
<evidence type="ECO:0000313" key="2">
    <source>
        <dbReference type="EMBL" id="MFD1194730.1"/>
    </source>
</evidence>
<name>A0ABW3TC28_9RHOB</name>
<comment type="caution">
    <text evidence="2">The sequence shown here is derived from an EMBL/GenBank/DDBJ whole genome shotgun (WGS) entry which is preliminary data.</text>
</comment>
<keyword evidence="1" id="KW-0812">Transmembrane</keyword>
<dbReference type="RefSeq" id="WP_380790582.1">
    <property type="nucleotide sequence ID" value="NZ_JBHTKR010000003.1"/>
</dbReference>
<keyword evidence="3" id="KW-1185">Reference proteome</keyword>